<dbReference type="PANTHER" id="PTHR10422:SF29">
    <property type="entry name" value="CYTOCHROME C OXIDASE SUBUNIT 1 HOMOLOG, BACTEROID"/>
    <property type="match status" value="1"/>
</dbReference>
<dbReference type="PANTHER" id="PTHR10422">
    <property type="entry name" value="CYTOCHROME C OXIDASE SUBUNIT 1"/>
    <property type="match status" value="1"/>
</dbReference>
<dbReference type="EC" id="7.1.1.9" evidence="4"/>
<dbReference type="InterPro" id="IPR023616">
    <property type="entry name" value="Cyt_c_oxase-like_su1_dom"/>
</dbReference>
<keyword evidence="7 18" id="KW-0349">Heme</keyword>
<dbReference type="NCBIfam" id="TIGR00780">
    <property type="entry name" value="ccoN"/>
    <property type="match status" value="1"/>
</dbReference>
<keyword evidence="10 18" id="KW-0479">Metal-binding</keyword>
<feature type="region of interest" description="Disordered" evidence="20">
    <location>
        <begin position="781"/>
        <end position="804"/>
    </location>
</feature>
<evidence type="ECO:0000256" key="13">
    <source>
        <dbReference type="ARBA" id="ARBA00022989"/>
    </source>
</evidence>
<evidence type="ECO:0000256" key="1">
    <source>
        <dbReference type="ARBA" id="ARBA00001970"/>
    </source>
</evidence>
<evidence type="ECO:0000313" key="24">
    <source>
        <dbReference type="EMBL" id="TLD70808.1"/>
    </source>
</evidence>
<feature type="transmembrane region" description="Helical" evidence="21">
    <location>
        <begin position="243"/>
        <end position="260"/>
    </location>
</feature>
<dbReference type="GO" id="GO:0015990">
    <property type="term" value="P:electron transport coupled proton transport"/>
    <property type="evidence" value="ECO:0007669"/>
    <property type="project" value="TreeGrafter"/>
</dbReference>
<evidence type="ECO:0000256" key="20">
    <source>
        <dbReference type="SAM" id="MobiDB-lite"/>
    </source>
</evidence>
<evidence type="ECO:0000256" key="4">
    <source>
        <dbReference type="ARBA" id="ARBA00012949"/>
    </source>
</evidence>
<feature type="transmembrane region" description="Helical" evidence="21">
    <location>
        <begin position="22"/>
        <end position="45"/>
    </location>
</feature>
<keyword evidence="8 19" id="KW-0679">Respiratory chain</keyword>
<dbReference type="Pfam" id="PF00115">
    <property type="entry name" value="COX1"/>
    <property type="match status" value="1"/>
</dbReference>
<dbReference type="Gene3D" id="1.20.210.10">
    <property type="entry name" value="Cytochrome c oxidase-like, subunit I domain"/>
    <property type="match status" value="1"/>
</dbReference>
<comment type="pathway">
    <text evidence="3">Energy metabolism; oxidative phosphorylation.</text>
</comment>
<feature type="transmembrane region" description="Helical" evidence="21">
    <location>
        <begin position="105"/>
        <end position="126"/>
    </location>
</feature>
<evidence type="ECO:0000256" key="10">
    <source>
        <dbReference type="ARBA" id="ARBA00022723"/>
    </source>
</evidence>
<keyword evidence="6" id="KW-1003">Cell membrane</keyword>
<dbReference type="InterPro" id="IPR000883">
    <property type="entry name" value="Cyt_C_Oxase_1"/>
</dbReference>
<evidence type="ECO:0000256" key="2">
    <source>
        <dbReference type="ARBA" id="ARBA00004651"/>
    </source>
</evidence>
<dbReference type="GO" id="GO:0004129">
    <property type="term" value="F:cytochrome-c oxidase activity"/>
    <property type="evidence" value="ECO:0007669"/>
    <property type="project" value="UniProtKB-EC"/>
</dbReference>
<comment type="cofactor">
    <cofactor evidence="1">
        <name>heme b</name>
        <dbReference type="ChEBI" id="CHEBI:60344"/>
    </cofactor>
</comment>
<dbReference type="InterPro" id="IPR023615">
    <property type="entry name" value="Cyt_c_Oxase_su1_BS"/>
</dbReference>
<dbReference type="Gene3D" id="1.10.760.10">
    <property type="entry name" value="Cytochrome c-like domain"/>
    <property type="match status" value="1"/>
</dbReference>
<keyword evidence="9 19" id="KW-0812">Transmembrane</keyword>
<feature type="transmembrane region" description="Helical" evidence="21">
    <location>
        <begin position="352"/>
        <end position="372"/>
    </location>
</feature>
<evidence type="ECO:0000256" key="8">
    <source>
        <dbReference type="ARBA" id="ARBA00022660"/>
    </source>
</evidence>
<dbReference type="Pfam" id="PF02433">
    <property type="entry name" value="FixO"/>
    <property type="match status" value="1"/>
</dbReference>
<feature type="transmembrane region" description="Helical" evidence="21">
    <location>
        <begin position="132"/>
        <end position="153"/>
    </location>
</feature>
<dbReference type="OrthoDB" id="9764568at2"/>
<keyword evidence="11" id="KW-1278">Translocase</keyword>
<dbReference type="RefSeq" id="WP_138086279.1">
    <property type="nucleotide sequence ID" value="NZ_VAUV01000007.1"/>
</dbReference>
<dbReference type="SUPFAM" id="SSF81442">
    <property type="entry name" value="Cytochrome c oxidase subunit I-like"/>
    <property type="match status" value="1"/>
</dbReference>
<name>A0A5R8KET4_9BACT</name>
<feature type="transmembrane region" description="Helical" evidence="21">
    <location>
        <begin position="209"/>
        <end position="231"/>
    </location>
</feature>
<evidence type="ECO:0000256" key="6">
    <source>
        <dbReference type="ARBA" id="ARBA00022475"/>
    </source>
</evidence>
<keyword evidence="13 21" id="KW-1133">Transmembrane helix</keyword>
<feature type="transmembrane region" description="Helical" evidence="21">
    <location>
        <begin position="165"/>
        <end position="183"/>
    </location>
</feature>
<evidence type="ECO:0000256" key="18">
    <source>
        <dbReference type="PIRSR" id="PIRSR604677-50"/>
    </source>
</evidence>
<evidence type="ECO:0000313" key="25">
    <source>
        <dbReference type="Proteomes" id="UP000306196"/>
    </source>
</evidence>
<evidence type="ECO:0000259" key="22">
    <source>
        <dbReference type="PROSITE" id="PS50855"/>
    </source>
</evidence>
<evidence type="ECO:0000256" key="3">
    <source>
        <dbReference type="ARBA" id="ARBA00004673"/>
    </source>
</evidence>
<feature type="binding site" evidence="18">
    <location>
        <position position="263"/>
    </location>
    <ligand>
        <name>Cu cation</name>
        <dbReference type="ChEBI" id="CHEBI:23378"/>
        <label>B</label>
    </ligand>
</feature>
<feature type="transmembrane region" description="Helical" evidence="21">
    <location>
        <begin position="65"/>
        <end position="85"/>
    </location>
</feature>
<keyword evidence="25" id="KW-1185">Reference proteome</keyword>
<feature type="transmembrane region" description="Helical" evidence="21">
    <location>
        <begin position="441"/>
        <end position="463"/>
    </location>
</feature>
<feature type="transmembrane region" description="Helical" evidence="21">
    <location>
        <begin position="494"/>
        <end position="514"/>
    </location>
</feature>
<dbReference type="PROSITE" id="PS50855">
    <property type="entry name" value="COX1"/>
    <property type="match status" value="1"/>
</dbReference>
<feature type="binding site" description="axial binding residue" evidence="18">
    <location>
        <position position="66"/>
    </location>
    <ligand>
        <name>heme b</name>
        <dbReference type="ChEBI" id="CHEBI:60344"/>
        <label>1; low-spin</label>
    </ligand>
    <ligandPart>
        <name>Fe</name>
        <dbReference type="ChEBI" id="CHEBI:18248"/>
    </ligandPart>
</feature>
<dbReference type="InterPro" id="IPR009056">
    <property type="entry name" value="Cyt_c-like_dom"/>
</dbReference>
<organism evidence="24 25">
    <name type="scientific">Phragmitibacter flavus</name>
    <dbReference type="NCBI Taxonomy" id="2576071"/>
    <lineage>
        <taxon>Bacteria</taxon>
        <taxon>Pseudomonadati</taxon>
        <taxon>Verrucomicrobiota</taxon>
        <taxon>Verrucomicrobiia</taxon>
        <taxon>Verrucomicrobiales</taxon>
        <taxon>Verrucomicrobiaceae</taxon>
        <taxon>Phragmitibacter</taxon>
    </lineage>
</organism>
<dbReference type="GO" id="GO:0022904">
    <property type="term" value="P:respiratory electron transport chain"/>
    <property type="evidence" value="ECO:0007669"/>
    <property type="project" value="TreeGrafter"/>
</dbReference>
<dbReference type="GO" id="GO:0046872">
    <property type="term" value="F:metal ion binding"/>
    <property type="evidence" value="ECO:0007669"/>
    <property type="project" value="UniProtKB-KW"/>
</dbReference>
<comment type="cofactor">
    <cofactor evidence="18">
        <name>Cu(2+)</name>
        <dbReference type="ChEBI" id="CHEBI:29036"/>
    </cofactor>
    <text evidence="18">Binds 1 copper ion per subunit, denoted as copper B.</text>
</comment>
<dbReference type="PROSITE" id="PS51007">
    <property type="entry name" value="CYTC"/>
    <property type="match status" value="1"/>
</dbReference>
<keyword evidence="16 21" id="KW-0472">Membrane</keyword>
<comment type="catalytic activity">
    <reaction evidence="17">
        <text>4 Fe(II)-[cytochrome c] + O2 + 8 H(+)(in) = 4 Fe(III)-[cytochrome c] + 2 H2O + 4 H(+)(out)</text>
        <dbReference type="Rhea" id="RHEA:11436"/>
        <dbReference type="Rhea" id="RHEA-COMP:10350"/>
        <dbReference type="Rhea" id="RHEA-COMP:14399"/>
        <dbReference type="ChEBI" id="CHEBI:15377"/>
        <dbReference type="ChEBI" id="CHEBI:15378"/>
        <dbReference type="ChEBI" id="CHEBI:15379"/>
        <dbReference type="ChEBI" id="CHEBI:29033"/>
        <dbReference type="ChEBI" id="CHEBI:29034"/>
        <dbReference type="EC" id="7.1.1.9"/>
    </reaction>
</comment>
<feature type="domain" description="Cytochrome c" evidence="23">
    <location>
        <begin position="598"/>
        <end position="761"/>
    </location>
</feature>
<dbReference type="NCBIfam" id="NF011053">
    <property type="entry name" value="PRK14485.1"/>
    <property type="match status" value="1"/>
</dbReference>
<dbReference type="PROSITE" id="PS00077">
    <property type="entry name" value="COX1_CUB"/>
    <property type="match status" value="1"/>
</dbReference>
<feature type="transmembrane region" description="Helical" evidence="21">
    <location>
        <begin position="280"/>
        <end position="300"/>
    </location>
</feature>
<evidence type="ECO:0000256" key="21">
    <source>
        <dbReference type="SAM" id="Phobius"/>
    </source>
</evidence>
<feature type="transmembrane region" description="Helical" evidence="21">
    <location>
        <begin position="312"/>
        <end position="332"/>
    </location>
</feature>
<evidence type="ECO:0000259" key="23">
    <source>
        <dbReference type="PROSITE" id="PS51007"/>
    </source>
</evidence>
<dbReference type="InterPro" id="IPR036927">
    <property type="entry name" value="Cyt_c_oxase-like_su1_sf"/>
</dbReference>
<dbReference type="GO" id="GO:0009060">
    <property type="term" value="P:aerobic respiration"/>
    <property type="evidence" value="ECO:0007669"/>
    <property type="project" value="InterPro"/>
</dbReference>
<dbReference type="NCBIfam" id="TIGR00781">
    <property type="entry name" value="ccoO"/>
    <property type="match status" value="1"/>
</dbReference>
<comment type="caution">
    <text evidence="24">The sequence shown here is derived from an EMBL/GenBank/DDBJ whole genome shotgun (WGS) entry which is preliminary data.</text>
</comment>
<feature type="transmembrane region" description="Helical" evidence="21">
    <location>
        <begin position="520"/>
        <end position="536"/>
    </location>
</feature>
<dbReference type="EMBL" id="VAUV01000007">
    <property type="protein sequence ID" value="TLD70808.1"/>
    <property type="molecule type" value="Genomic_DNA"/>
</dbReference>
<evidence type="ECO:0000256" key="5">
    <source>
        <dbReference type="ARBA" id="ARBA00022448"/>
    </source>
</evidence>
<keyword evidence="24" id="KW-0560">Oxidoreductase</keyword>
<keyword evidence="12 19" id="KW-0249">Electron transport</keyword>
<dbReference type="InterPro" id="IPR003468">
    <property type="entry name" value="Cyt_c_oxidase_monohaem-su/FixO"/>
</dbReference>
<feature type="binding site" evidence="18">
    <location>
        <position position="264"/>
    </location>
    <ligand>
        <name>Cu cation</name>
        <dbReference type="ChEBI" id="CHEBI:23378"/>
        <label>B</label>
    </ligand>
</feature>
<dbReference type="SUPFAM" id="SSF46626">
    <property type="entry name" value="Cytochrome c"/>
    <property type="match status" value="1"/>
</dbReference>
<comment type="subcellular location">
    <subcellularLocation>
        <location evidence="2">Cell membrane</location>
        <topology evidence="2">Multi-pass membrane protein</topology>
    </subcellularLocation>
</comment>
<evidence type="ECO:0000256" key="14">
    <source>
        <dbReference type="ARBA" id="ARBA00023004"/>
    </source>
</evidence>
<sequence>MTPPDKLGTTITIEYDDKTVRWFMLAAVFWGFIAMVVGVLVATQLNYWQLNFNTSWLTFGRLRPLHTNAAIFAFVGNMMFAGIYYSTQRLCKVRTASDLLSKIHFYGWQLIIVAAAITLPLGYSRSKEYAELIWPINIAVALIWVVFAINFFWTLKKRNEPSLYVALWFYIATIITVAMLYIVNHLQIPTSWTHAYPIFGGVQDALVQWWYGHNAVAFFLTTPILGIMYYFLPKAAERPVYSYRLSIIHFWSLVFIYIWAGPHHLLNTALPQWLQTLGMLFSLMLWAPSWGGMLNGLLTLRGAWHKLRTDPVIKFFVAAVTFYGMATFEGPLLSIRAVNSLSHYSDWTIGHVHAGTLGWNGFMAAGMFYWLAPRLWNTKLHSIAMANFHFWIGLIGILFYVASMWVSGIMQGLMLNATTEGGTVLAYPNFVETLNAIRPMMLMRALGGLLYLVGFTLMCYNLYKTIRSGKPYNETREVNVPASSTHDTMKWKDVFINDPLTFTFLGLLFMSLWFFLPPGANLAALISSLWLSWMAVNRFRKSGQTWSFWYQRLLENYMPFTVLTLLAVAAGGMIQILPTITVNRAKNVEDKLQKLYTPLELAGRDLYVSEGCYNCHSQMIRTMVPDVLRYGHYSRLGESIYDFPFQWGSKRTGPDLARIGDKYPNIWHFNHMLDPRAVSSGSNMPAYPWLFENKTDIKGLPAKIAVQTRLGVPYPPMNKHEIEQGAIEQGIAIATDLKNAGAFAMPDTQIIALIAYLQKVGQADNVEKEVPEIIPYTPPPLAPALPDLHRPAPLPPAPLQTTQR</sequence>
<evidence type="ECO:0000256" key="11">
    <source>
        <dbReference type="ARBA" id="ARBA00022967"/>
    </source>
</evidence>
<evidence type="ECO:0000256" key="7">
    <source>
        <dbReference type="ARBA" id="ARBA00022617"/>
    </source>
</evidence>
<dbReference type="AlphaFoldDB" id="A0A5R8KET4"/>
<dbReference type="GO" id="GO:0005886">
    <property type="term" value="C:plasma membrane"/>
    <property type="evidence" value="ECO:0007669"/>
    <property type="project" value="UniProtKB-SubCell"/>
</dbReference>
<feature type="binding site" evidence="18">
    <location>
        <position position="213"/>
    </location>
    <ligand>
        <name>Cu cation</name>
        <dbReference type="ChEBI" id="CHEBI:23378"/>
        <label>B</label>
    </ligand>
</feature>
<feature type="binding site" description="axial binding residue" evidence="18">
    <location>
        <position position="353"/>
    </location>
    <ligand>
        <name>heme b</name>
        <dbReference type="ChEBI" id="CHEBI:60344"/>
        <label>1; low-spin</label>
    </ligand>
    <ligandPart>
        <name>Fe</name>
        <dbReference type="ChEBI" id="CHEBI:18248"/>
    </ligandPart>
</feature>
<comment type="similarity">
    <text evidence="19">Belongs to the heme-copper respiratory oxidase family.</text>
</comment>
<dbReference type="InterPro" id="IPR036909">
    <property type="entry name" value="Cyt_c-like_dom_sf"/>
</dbReference>
<feature type="domain" description="Cytochrome oxidase subunit I profile" evidence="22">
    <location>
        <begin position="20"/>
        <end position="491"/>
    </location>
</feature>
<evidence type="ECO:0000256" key="16">
    <source>
        <dbReference type="ARBA" id="ARBA00023136"/>
    </source>
</evidence>
<evidence type="ECO:0000256" key="15">
    <source>
        <dbReference type="ARBA" id="ARBA00023008"/>
    </source>
</evidence>
<feature type="transmembrane region" description="Helical" evidence="21">
    <location>
        <begin position="384"/>
        <end position="406"/>
    </location>
</feature>
<dbReference type="Proteomes" id="UP000306196">
    <property type="component" value="Unassembled WGS sequence"/>
</dbReference>
<evidence type="ECO:0000256" key="12">
    <source>
        <dbReference type="ARBA" id="ARBA00022982"/>
    </source>
</evidence>
<evidence type="ECO:0000256" key="9">
    <source>
        <dbReference type="ARBA" id="ARBA00022692"/>
    </source>
</evidence>
<proteinExistence type="inferred from homology"/>
<keyword evidence="15" id="KW-0186">Copper</keyword>
<protein>
    <recommendedName>
        <fullName evidence="4">cytochrome-c oxidase</fullName>
        <ecNumber evidence="4">7.1.1.9</ecNumber>
    </recommendedName>
</protein>
<evidence type="ECO:0000256" key="17">
    <source>
        <dbReference type="ARBA" id="ARBA00047816"/>
    </source>
</evidence>
<feature type="binding site" description="axial binding residue" evidence="18">
    <location>
        <position position="351"/>
    </location>
    <ligand>
        <name>heme b</name>
        <dbReference type="ChEBI" id="CHEBI:60344"/>
        <label>2; high-spin</label>
    </ligand>
    <ligandPart>
        <name>Fe</name>
        <dbReference type="ChEBI" id="CHEBI:18248"/>
    </ligandPart>
</feature>
<dbReference type="InterPro" id="IPR004677">
    <property type="entry name" value="Cyt_c_oxidase_cbb3_su1"/>
</dbReference>
<accession>A0A5R8KET4</accession>
<reference evidence="24 25" key="1">
    <citation type="submission" date="2019-05" db="EMBL/GenBank/DDBJ databases">
        <title>Verrucobacter flavum gen. nov., sp. nov. a new member of the family Verrucomicrobiaceae.</title>
        <authorList>
            <person name="Szuroczki S."/>
            <person name="Abbaszade G."/>
            <person name="Szabo A."/>
            <person name="Felfoldi T."/>
            <person name="Schumann P."/>
            <person name="Boka K."/>
            <person name="Keki Z."/>
            <person name="Toumi M."/>
            <person name="Toth E."/>
        </authorList>
    </citation>
    <scope>NUCLEOTIDE SEQUENCE [LARGE SCALE GENOMIC DNA]</scope>
    <source>
        <strain evidence="24 25">MG-N-17</strain>
    </source>
</reference>
<feature type="transmembrane region" description="Helical" evidence="21">
    <location>
        <begin position="557"/>
        <end position="577"/>
    </location>
</feature>
<evidence type="ECO:0000256" key="19">
    <source>
        <dbReference type="RuleBase" id="RU000370"/>
    </source>
</evidence>
<comment type="cofactor">
    <cofactor evidence="18">
        <name>heme</name>
        <dbReference type="ChEBI" id="CHEBI:30413"/>
    </cofactor>
    <text evidence="18">Binds 2 heme groups per subunit, denoted as high- and low-spin.</text>
</comment>
<gene>
    <name evidence="24" type="primary">ccoN</name>
    <name evidence="24" type="ORF">FEM03_10895</name>
</gene>
<keyword evidence="5 19" id="KW-0813">Transport</keyword>
<dbReference type="NCBIfam" id="NF011055">
    <property type="entry name" value="PRK14487.1"/>
    <property type="match status" value="1"/>
</dbReference>
<dbReference type="GO" id="GO:0016491">
    <property type="term" value="F:oxidoreductase activity"/>
    <property type="evidence" value="ECO:0007669"/>
    <property type="project" value="UniProtKB-KW"/>
</dbReference>
<keyword evidence="14 18" id="KW-0408">Iron</keyword>
<dbReference type="GO" id="GO:0020037">
    <property type="term" value="F:heme binding"/>
    <property type="evidence" value="ECO:0007669"/>
    <property type="project" value="InterPro"/>
</dbReference>